<gene>
    <name evidence="1" type="ORF">RM531_08155</name>
</gene>
<sequence>MDIQSFKAFSRWLADDLTSTEEILERRSKLVFAVEQALVRGETDLVSAGRHWLKLIDEEMDVREELSRRA</sequence>
<organism evidence="1 2">
    <name type="scientific">Spectribacter acetivorans</name>
    <dbReference type="NCBI Taxonomy" id="3075603"/>
    <lineage>
        <taxon>Bacteria</taxon>
        <taxon>Pseudomonadati</taxon>
        <taxon>Pseudomonadota</taxon>
        <taxon>Gammaproteobacteria</taxon>
        <taxon>Salinisphaerales</taxon>
        <taxon>Salinisphaeraceae</taxon>
        <taxon>Spectribacter</taxon>
    </lineage>
</organism>
<name>A0ABU3B7K5_9GAMM</name>
<evidence type="ECO:0008006" key="3">
    <source>
        <dbReference type="Google" id="ProtNLM"/>
    </source>
</evidence>
<protein>
    <recommendedName>
        <fullName evidence="3">Antitoxin ParD1/3/4</fullName>
    </recommendedName>
</protein>
<keyword evidence="2" id="KW-1185">Reference proteome</keyword>
<dbReference type="EMBL" id="JAVRHY010000006">
    <property type="protein sequence ID" value="MDT0618447.1"/>
    <property type="molecule type" value="Genomic_DNA"/>
</dbReference>
<evidence type="ECO:0000313" key="1">
    <source>
        <dbReference type="EMBL" id="MDT0618447.1"/>
    </source>
</evidence>
<proteinExistence type="predicted"/>
<dbReference type="Proteomes" id="UP001259982">
    <property type="component" value="Unassembled WGS sequence"/>
</dbReference>
<reference evidence="1 2" key="1">
    <citation type="submission" date="2023-09" db="EMBL/GenBank/DDBJ databases">
        <authorList>
            <person name="Rey-Velasco X."/>
        </authorList>
    </citation>
    <scope>NUCLEOTIDE SEQUENCE [LARGE SCALE GENOMIC DNA]</scope>
    <source>
        <strain evidence="1 2">P385</strain>
    </source>
</reference>
<accession>A0ABU3B7K5</accession>
<dbReference type="RefSeq" id="WP_311658556.1">
    <property type="nucleotide sequence ID" value="NZ_JAVRHY010000006.1"/>
</dbReference>
<evidence type="ECO:0000313" key="2">
    <source>
        <dbReference type="Proteomes" id="UP001259982"/>
    </source>
</evidence>
<comment type="caution">
    <text evidence="1">The sequence shown here is derived from an EMBL/GenBank/DDBJ whole genome shotgun (WGS) entry which is preliminary data.</text>
</comment>